<evidence type="ECO:0000256" key="1">
    <source>
        <dbReference type="RuleBase" id="RU366020"/>
    </source>
</evidence>
<dbReference type="AlphaFoldDB" id="A0AA39QKB1"/>
<keyword evidence="1" id="KW-0378">Hydrolase</keyword>
<dbReference type="GO" id="GO:0046872">
    <property type="term" value="F:metal ion binding"/>
    <property type="evidence" value="ECO:0007669"/>
    <property type="project" value="UniProtKB-UniRule"/>
</dbReference>
<evidence type="ECO:0000313" key="3">
    <source>
        <dbReference type="EMBL" id="KAK0503254.1"/>
    </source>
</evidence>
<dbReference type="InterPro" id="IPR039123">
    <property type="entry name" value="PPTC7"/>
</dbReference>
<protein>
    <recommendedName>
        <fullName evidence="1">Protein phosphatase</fullName>
        <ecNumber evidence="1">3.1.3.16</ecNumber>
    </recommendedName>
</protein>
<comment type="cofactor">
    <cofactor evidence="1">
        <name>Mg(2+)</name>
        <dbReference type="ChEBI" id="CHEBI:18420"/>
    </cofactor>
</comment>
<comment type="similarity">
    <text evidence="1">Belongs to the PP2C family.</text>
</comment>
<comment type="catalytic activity">
    <reaction evidence="1">
        <text>O-phospho-L-seryl-[protein] + H2O = L-seryl-[protein] + phosphate</text>
        <dbReference type="Rhea" id="RHEA:20629"/>
        <dbReference type="Rhea" id="RHEA-COMP:9863"/>
        <dbReference type="Rhea" id="RHEA-COMP:11604"/>
        <dbReference type="ChEBI" id="CHEBI:15377"/>
        <dbReference type="ChEBI" id="CHEBI:29999"/>
        <dbReference type="ChEBI" id="CHEBI:43474"/>
        <dbReference type="ChEBI" id="CHEBI:83421"/>
        <dbReference type="EC" id="3.1.3.16"/>
    </reaction>
</comment>
<reference evidence="3" key="1">
    <citation type="submission" date="2023-06" db="EMBL/GenBank/DDBJ databases">
        <authorList>
            <consortium name="Lawrence Berkeley National Laboratory"/>
            <person name="Ahrendt S."/>
            <person name="Sahu N."/>
            <person name="Indic B."/>
            <person name="Wong-Bajracharya J."/>
            <person name="Merenyi Z."/>
            <person name="Ke H.-M."/>
            <person name="Monk M."/>
            <person name="Kocsube S."/>
            <person name="Drula E."/>
            <person name="Lipzen A."/>
            <person name="Balint B."/>
            <person name="Henrissat B."/>
            <person name="Andreopoulos B."/>
            <person name="Martin F.M."/>
            <person name="Harder C.B."/>
            <person name="Rigling D."/>
            <person name="Ford K.L."/>
            <person name="Foster G.D."/>
            <person name="Pangilinan J."/>
            <person name="Papanicolaou A."/>
            <person name="Barry K."/>
            <person name="LaButti K."/>
            <person name="Viragh M."/>
            <person name="Koriabine M."/>
            <person name="Yan M."/>
            <person name="Riley R."/>
            <person name="Champramary S."/>
            <person name="Plett K.L."/>
            <person name="Tsai I.J."/>
            <person name="Slot J."/>
            <person name="Sipos G."/>
            <person name="Plett J."/>
            <person name="Nagy L.G."/>
            <person name="Grigoriev I.V."/>
        </authorList>
    </citation>
    <scope>NUCLEOTIDE SEQUENCE</scope>
    <source>
        <strain evidence="3">HWK02</strain>
    </source>
</reference>
<comment type="cofactor">
    <cofactor evidence="1">
        <name>Mn(2+)</name>
        <dbReference type="ChEBI" id="CHEBI:29035"/>
    </cofactor>
</comment>
<keyword evidence="1" id="KW-0904">Protein phosphatase</keyword>
<keyword evidence="1" id="KW-0479">Metal-binding</keyword>
<dbReference type="PANTHER" id="PTHR12320">
    <property type="entry name" value="PROTEIN PHOSPHATASE 2C"/>
    <property type="match status" value="1"/>
</dbReference>
<organism evidence="3 4">
    <name type="scientific">Armillaria luteobubalina</name>
    <dbReference type="NCBI Taxonomy" id="153913"/>
    <lineage>
        <taxon>Eukaryota</taxon>
        <taxon>Fungi</taxon>
        <taxon>Dikarya</taxon>
        <taxon>Basidiomycota</taxon>
        <taxon>Agaricomycotina</taxon>
        <taxon>Agaricomycetes</taxon>
        <taxon>Agaricomycetidae</taxon>
        <taxon>Agaricales</taxon>
        <taxon>Marasmiineae</taxon>
        <taxon>Physalacriaceae</taxon>
        <taxon>Armillaria</taxon>
    </lineage>
</organism>
<gene>
    <name evidence="3" type="ORF">EDD18DRAFT_1063977</name>
</gene>
<name>A0AA39QKB1_9AGAR</name>
<proteinExistence type="inferred from homology"/>
<feature type="domain" description="PPM-type phosphatase" evidence="2">
    <location>
        <begin position="136"/>
        <end position="411"/>
    </location>
</feature>
<comment type="catalytic activity">
    <reaction evidence="1">
        <text>O-phospho-L-threonyl-[protein] + H2O = L-threonyl-[protein] + phosphate</text>
        <dbReference type="Rhea" id="RHEA:47004"/>
        <dbReference type="Rhea" id="RHEA-COMP:11060"/>
        <dbReference type="Rhea" id="RHEA-COMP:11605"/>
        <dbReference type="ChEBI" id="CHEBI:15377"/>
        <dbReference type="ChEBI" id="CHEBI:30013"/>
        <dbReference type="ChEBI" id="CHEBI:43474"/>
        <dbReference type="ChEBI" id="CHEBI:61977"/>
        <dbReference type="EC" id="3.1.3.16"/>
    </reaction>
</comment>
<dbReference type="SUPFAM" id="SSF81606">
    <property type="entry name" value="PP2C-like"/>
    <property type="match status" value="1"/>
</dbReference>
<dbReference type="InterPro" id="IPR036457">
    <property type="entry name" value="PPM-type-like_dom_sf"/>
</dbReference>
<keyword evidence="1" id="KW-0464">Manganese</keyword>
<dbReference type="PANTHER" id="PTHR12320:SF1">
    <property type="entry name" value="PROTEIN PHOSPHATASE PTC7 HOMOLOG"/>
    <property type="match status" value="1"/>
</dbReference>
<dbReference type="Proteomes" id="UP001175228">
    <property type="component" value="Unassembled WGS sequence"/>
</dbReference>
<accession>A0AA39QKB1</accession>
<keyword evidence="4" id="KW-1185">Reference proteome</keyword>
<comment type="caution">
    <text evidence="3">The sequence shown here is derived from an EMBL/GenBank/DDBJ whole genome shotgun (WGS) entry which is preliminary data.</text>
</comment>
<evidence type="ECO:0000313" key="4">
    <source>
        <dbReference type="Proteomes" id="UP001175228"/>
    </source>
</evidence>
<dbReference type="InterPro" id="IPR001932">
    <property type="entry name" value="PPM-type_phosphatase-like_dom"/>
</dbReference>
<dbReference type="Gene3D" id="3.60.40.10">
    <property type="entry name" value="PPM-type phosphatase domain"/>
    <property type="match status" value="1"/>
</dbReference>
<dbReference type="EC" id="3.1.3.16" evidence="1"/>
<sequence>MSAHLQNSYRRSSALGRALLRRSNKNAYRSMSTFPRRPYTFHIGASWAGKPTSGNEMKKIPFPGDSPIGIWRDQMLSRTVPGAIPNEATKWAPDAGEDFFYVTEVCRDYFSFSREHDKIFSRTDEKFLCKSPIEMNLRVADLYSFKGVSFGVADGVGGWVESGVDPSLFSQAFMYHAHRYSRNAWAGEPEIDPTLDYAEREEVEGWELTPLESMALSYHGVLREKHVQAGSSTACLIHMNASSGLLRAANLGDSGFMVVRSSSVIHKQRVQTHYFNCPKQLTKLPTNSTRRFKRACVDSPGEADTYETTLRDGDIVVAYTDGLGDNVFPDEIATITSLVGRAGLPEDVQVQAMADRMANYARLCMLNKGRRSPFESEAARQGMFFQGGVSFLQPLRGSTYSWNALIQKLDE</sequence>
<dbReference type="EMBL" id="JAUEPU010000004">
    <property type="protein sequence ID" value="KAK0503254.1"/>
    <property type="molecule type" value="Genomic_DNA"/>
</dbReference>
<dbReference type="GO" id="GO:0004722">
    <property type="term" value="F:protein serine/threonine phosphatase activity"/>
    <property type="evidence" value="ECO:0007669"/>
    <property type="project" value="UniProtKB-EC"/>
</dbReference>
<evidence type="ECO:0000259" key="2">
    <source>
        <dbReference type="PROSITE" id="PS51746"/>
    </source>
</evidence>
<dbReference type="PROSITE" id="PS51746">
    <property type="entry name" value="PPM_2"/>
    <property type="match status" value="1"/>
</dbReference>
<keyword evidence="1" id="KW-0460">Magnesium</keyword>